<dbReference type="GO" id="GO:0006518">
    <property type="term" value="P:peptide metabolic process"/>
    <property type="evidence" value="ECO:0007669"/>
    <property type="project" value="TreeGrafter"/>
</dbReference>
<feature type="region of interest" description="Disordered" evidence="1">
    <location>
        <begin position="578"/>
        <end position="618"/>
    </location>
</feature>
<dbReference type="PANTHER" id="PTHR11804:SF79">
    <property type="entry name" value="MITOCHONDRIAL INTERMEDIATE PEPTIDASE"/>
    <property type="match status" value="1"/>
</dbReference>
<dbReference type="Gene3D" id="3.40.390.10">
    <property type="entry name" value="Collagenase (Catalytic Domain)"/>
    <property type="match status" value="1"/>
</dbReference>
<feature type="compositionally biased region" description="Low complexity" evidence="1">
    <location>
        <begin position="196"/>
        <end position="210"/>
    </location>
</feature>
<dbReference type="AlphaFoldDB" id="D8TP74"/>
<dbReference type="Gene3D" id="1.10.1370.40">
    <property type="match status" value="1"/>
</dbReference>
<accession>D8TP74</accession>
<dbReference type="KEGG" id="vcn:VOLCADRAFT_88514"/>
<feature type="compositionally biased region" description="Low complexity" evidence="1">
    <location>
        <begin position="329"/>
        <end position="339"/>
    </location>
</feature>
<dbReference type="InterPro" id="IPR024079">
    <property type="entry name" value="MetalloPept_cat_dom_sf"/>
</dbReference>
<dbReference type="InterPro" id="IPR024077">
    <property type="entry name" value="Neurolysin/TOP_dom2"/>
</dbReference>
<feature type="region of interest" description="Disordered" evidence="1">
    <location>
        <begin position="131"/>
        <end position="154"/>
    </location>
</feature>
<feature type="compositionally biased region" description="Basic and acidic residues" evidence="1">
    <location>
        <begin position="982"/>
        <end position="997"/>
    </location>
</feature>
<feature type="region of interest" description="Disordered" evidence="1">
    <location>
        <begin position="1067"/>
        <end position="1090"/>
    </location>
</feature>
<keyword evidence="4" id="KW-1185">Reference proteome</keyword>
<dbReference type="GO" id="GO:0006508">
    <property type="term" value="P:proteolysis"/>
    <property type="evidence" value="ECO:0007669"/>
    <property type="project" value="InterPro"/>
</dbReference>
<name>D8TP74_VOLCA</name>
<sequence length="1240" mass="127942">MILMILLLLLLLVLFDVLSATAGYARLAPPQRFGPMGRFSFAPRREATAVHADLRTSHRPARYCADFHPQPAWRAAGARALERLDSAYGALYLDAGVYDNLEAVHAALKRIVAVAVPEAVLDRHNCRLRQMAGTRDGGDNNRCDPWHEAQPRGGVADPVAARVVEDLRRHEGLAAAGPLLQPWLPSGEEDVGQQRSSGDGSGSASAAAASGSGGGLVDWIGGRELLDVLTRRRRLWQQGGKEEGEAGGAVVESPSTSAAPEGVNGVSEGDGSDAPTTRTPRGRVLTFLDGTAPLDLDELLLDATDEAIDLAATAADSHHQGRRGVARYGAADGNSSSDASGEDDDGDGDGGDDGNGVGGGGSLLLPVIRLTPELAGRLLQLHPNEGVRWQVYHSGPLRQVRAMLAVMDELTELRRRLAAALGYRCWGDLVLQGGGAVTSAGGGGGGGGGVAGSALGGHAAIVRMLRELGAGLLSYGDSELDAIRRDARRPARGSRGGLPPGADPLDPWNLPFVLQGLAQGQAASRYDTGWSVGYADYFAPPGLLQGSSALCRELFGLALEGPLQLAPGEMTGWIHGDPVPEPEPDSDGGRWLQPTSGLSEGGGMEASQDSEGHDSGGGGGACGGDVVLKAAVVCCRTNRQLGFLYLHLHGGLSEYPFTTLLRHGPMGLSPRTDASVDVERHDARAEPGGEHSLPVVLCGGPESPYFLKVGVRATCEGVGARESRGAGGRGGTANTYTMMTTAAAESNANSTNSDTTTAAVVTRCTDGLIGGSDGDDDLKDDDAVGGRGGWQLALLSGSSCPLDIREVPSHLMEHVLRDPGCVRQLSRHGRLDCPLPLRDCARLVSLLSSCFTSTVGELQVSFFCLSSSSFTLPHFLPAAMQRLVAAALADQIIHGPDTAAQPPPPPPRGVGSPLASEAEATRPIQEEEEAAAALTGGWGRHGGDGRSPGGSGSRGSALLAHLVAHGSVCSLTAHHWRQQQQTEHHLAQRDAPPEDHLGGPNGGGGGAAEALPSSAPPLLVPGPDLVHHLEASAVLGGVQYVYVASRLFAAAVWRAHLQDHLPRVLGGSGGGGQGSSSAAAAADADSCDGQSEHDGLVGGWLVRRRLLEAGAHSPGIEVLRSLLGKDAFVKVPCGDLETEPAAEIRAPDTATAPTAAAVSAVAASEGEDAGIRFSEERTLGLGCGEGGQRVGPKAGSGSEGSWGDANEWSSGSAGPWRYDSGCCWVPDLGADVFQDVDLLG</sequence>
<evidence type="ECO:0000256" key="2">
    <source>
        <dbReference type="SAM" id="SignalP"/>
    </source>
</evidence>
<dbReference type="PANTHER" id="PTHR11804">
    <property type="entry name" value="PROTEASE M3 THIMET OLIGOPEPTIDASE-RELATED"/>
    <property type="match status" value="1"/>
</dbReference>
<dbReference type="Proteomes" id="UP000001058">
    <property type="component" value="Unassembled WGS sequence"/>
</dbReference>
<feature type="region of interest" description="Disordered" evidence="1">
    <location>
        <begin position="238"/>
        <end position="284"/>
    </location>
</feature>
<feature type="chain" id="PRO_5003123749" evidence="2">
    <location>
        <begin position="21"/>
        <end position="1240"/>
    </location>
</feature>
<dbReference type="InterPro" id="IPR045090">
    <property type="entry name" value="Pept_M3A_M3B"/>
</dbReference>
<evidence type="ECO:0000313" key="4">
    <source>
        <dbReference type="Proteomes" id="UP000001058"/>
    </source>
</evidence>
<dbReference type="EMBL" id="GL378330">
    <property type="protein sequence ID" value="EFJ50712.1"/>
    <property type="molecule type" value="Genomic_DNA"/>
</dbReference>
<feature type="region of interest" description="Disordered" evidence="1">
    <location>
        <begin position="1184"/>
        <end position="1210"/>
    </location>
</feature>
<protein>
    <submittedName>
        <fullName evidence="3">Uncharacterized protein</fullName>
    </submittedName>
</protein>
<proteinExistence type="predicted"/>
<dbReference type="Gene3D" id="1.10.1370.10">
    <property type="entry name" value="Neurolysin, domain 3"/>
    <property type="match status" value="1"/>
</dbReference>
<reference evidence="3 4" key="1">
    <citation type="journal article" date="2010" name="Science">
        <title>Genomic analysis of organismal complexity in the multicellular green alga Volvox carteri.</title>
        <authorList>
            <person name="Prochnik S.E."/>
            <person name="Umen J."/>
            <person name="Nedelcu A.M."/>
            <person name="Hallmann A."/>
            <person name="Miller S.M."/>
            <person name="Nishii I."/>
            <person name="Ferris P."/>
            <person name="Kuo A."/>
            <person name="Mitros T."/>
            <person name="Fritz-Laylin L.K."/>
            <person name="Hellsten U."/>
            <person name="Chapman J."/>
            <person name="Simakov O."/>
            <person name="Rensing S.A."/>
            <person name="Terry A."/>
            <person name="Pangilinan J."/>
            <person name="Kapitonov V."/>
            <person name="Jurka J."/>
            <person name="Salamov A."/>
            <person name="Shapiro H."/>
            <person name="Schmutz J."/>
            <person name="Grimwood J."/>
            <person name="Lindquist E."/>
            <person name="Lucas S."/>
            <person name="Grigoriev I.V."/>
            <person name="Schmitt R."/>
            <person name="Kirk D."/>
            <person name="Rokhsar D.S."/>
        </authorList>
    </citation>
    <scope>NUCLEOTIDE SEQUENCE [LARGE SCALE GENOMIC DNA]</scope>
    <source>
        <strain evidence="4">f. Nagariensis / Eve</strain>
    </source>
</reference>
<feature type="compositionally biased region" description="Low complexity" evidence="1">
    <location>
        <begin position="1075"/>
        <end position="1089"/>
    </location>
</feature>
<dbReference type="RefSeq" id="XP_002948305.1">
    <property type="nucleotide sequence ID" value="XM_002948259.1"/>
</dbReference>
<dbReference type="OrthoDB" id="551252at2759"/>
<evidence type="ECO:0000313" key="3">
    <source>
        <dbReference type="EMBL" id="EFJ50712.1"/>
    </source>
</evidence>
<feature type="compositionally biased region" description="Acidic residues" evidence="1">
    <location>
        <begin position="340"/>
        <end position="352"/>
    </location>
</feature>
<dbReference type="GeneID" id="9625149"/>
<feature type="region of interest" description="Disordered" evidence="1">
    <location>
        <begin position="975"/>
        <end position="1015"/>
    </location>
</feature>
<evidence type="ECO:0000256" key="1">
    <source>
        <dbReference type="SAM" id="MobiDB-lite"/>
    </source>
</evidence>
<feature type="compositionally biased region" description="Basic and acidic residues" evidence="1">
    <location>
        <begin position="136"/>
        <end position="150"/>
    </location>
</feature>
<gene>
    <name evidence="3" type="ORF">VOLCADRAFT_88514</name>
</gene>
<feature type="region of interest" description="Disordered" evidence="1">
    <location>
        <begin position="936"/>
        <end position="956"/>
    </location>
</feature>
<keyword evidence="2" id="KW-0732">Signal</keyword>
<dbReference type="STRING" id="3068.D8TP74"/>
<feature type="region of interest" description="Disordered" evidence="1">
    <location>
        <begin position="315"/>
        <end position="358"/>
    </location>
</feature>
<feature type="compositionally biased region" description="Gly residues" evidence="1">
    <location>
        <begin position="936"/>
        <end position="953"/>
    </location>
</feature>
<dbReference type="GO" id="GO:0004222">
    <property type="term" value="F:metalloendopeptidase activity"/>
    <property type="evidence" value="ECO:0007669"/>
    <property type="project" value="InterPro"/>
</dbReference>
<dbReference type="InParanoid" id="D8TP74"/>
<feature type="region of interest" description="Disordered" evidence="1">
    <location>
        <begin position="179"/>
        <end position="213"/>
    </location>
</feature>
<organism evidence="4">
    <name type="scientific">Volvox carteri f. nagariensis</name>
    <dbReference type="NCBI Taxonomy" id="3068"/>
    <lineage>
        <taxon>Eukaryota</taxon>
        <taxon>Viridiplantae</taxon>
        <taxon>Chlorophyta</taxon>
        <taxon>core chlorophytes</taxon>
        <taxon>Chlorophyceae</taxon>
        <taxon>CS clade</taxon>
        <taxon>Chlamydomonadales</taxon>
        <taxon>Volvocaceae</taxon>
        <taxon>Volvox</taxon>
    </lineage>
</organism>
<feature type="signal peptide" evidence="2">
    <location>
        <begin position="1"/>
        <end position="20"/>
    </location>
</feature>
<feature type="region of interest" description="Disordered" evidence="1">
    <location>
        <begin position="895"/>
        <end position="923"/>
    </location>
</feature>